<reference evidence="7 8" key="1">
    <citation type="journal article" date="2018" name="Mol. Plant">
        <title>The genome of Artemisia annua provides insight into the evolution of Asteraceae family and artemisinin biosynthesis.</title>
        <authorList>
            <person name="Shen Q."/>
            <person name="Zhang L."/>
            <person name="Liao Z."/>
            <person name="Wang S."/>
            <person name="Yan T."/>
            <person name="Shi P."/>
            <person name="Liu M."/>
            <person name="Fu X."/>
            <person name="Pan Q."/>
            <person name="Wang Y."/>
            <person name="Lv Z."/>
            <person name="Lu X."/>
            <person name="Zhang F."/>
            <person name="Jiang W."/>
            <person name="Ma Y."/>
            <person name="Chen M."/>
            <person name="Hao X."/>
            <person name="Li L."/>
            <person name="Tang Y."/>
            <person name="Lv G."/>
            <person name="Zhou Y."/>
            <person name="Sun X."/>
            <person name="Brodelius P.E."/>
            <person name="Rose J.K.C."/>
            <person name="Tang K."/>
        </authorList>
    </citation>
    <scope>NUCLEOTIDE SEQUENCE [LARGE SCALE GENOMIC DNA]</scope>
    <source>
        <strain evidence="8">cv. Huhao1</strain>
        <tissue evidence="7">Leaf</tissue>
    </source>
</reference>
<proteinExistence type="predicted"/>
<dbReference type="InterPro" id="IPR001906">
    <property type="entry name" value="Terpene_synth_N"/>
</dbReference>
<accession>A0A2U1N3E2</accession>
<organism evidence="7 8">
    <name type="scientific">Artemisia annua</name>
    <name type="common">Sweet wormwood</name>
    <dbReference type="NCBI Taxonomy" id="35608"/>
    <lineage>
        <taxon>Eukaryota</taxon>
        <taxon>Viridiplantae</taxon>
        <taxon>Streptophyta</taxon>
        <taxon>Embryophyta</taxon>
        <taxon>Tracheophyta</taxon>
        <taxon>Spermatophyta</taxon>
        <taxon>Magnoliopsida</taxon>
        <taxon>eudicotyledons</taxon>
        <taxon>Gunneridae</taxon>
        <taxon>Pentapetalae</taxon>
        <taxon>asterids</taxon>
        <taxon>campanulids</taxon>
        <taxon>Asterales</taxon>
        <taxon>Asteraceae</taxon>
        <taxon>Asteroideae</taxon>
        <taxon>Anthemideae</taxon>
        <taxon>Artemisiinae</taxon>
        <taxon>Artemisia</taxon>
    </lineage>
</organism>
<evidence type="ECO:0000256" key="3">
    <source>
        <dbReference type="ARBA" id="ARBA00022842"/>
    </source>
</evidence>
<dbReference type="GO" id="GO:0000287">
    <property type="term" value="F:magnesium ion binding"/>
    <property type="evidence" value="ECO:0007669"/>
    <property type="project" value="InterPro"/>
</dbReference>
<gene>
    <name evidence="7" type="ORF">CTI12_AA101390</name>
</gene>
<dbReference type="Gene3D" id="1.50.10.130">
    <property type="entry name" value="Terpene synthase, N-terminal domain"/>
    <property type="match status" value="1"/>
</dbReference>
<comment type="cofactor">
    <cofactor evidence="1">
        <name>Mg(2+)</name>
        <dbReference type="ChEBI" id="CHEBI:18420"/>
    </cofactor>
</comment>
<dbReference type="SUPFAM" id="SSF48239">
    <property type="entry name" value="Terpenoid cyclases/Protein prenyltransferases"/>
    <property type="match status" value="1"/>
</dbReference>
<dbReference type="InterPro" id="IPR044814">
    <property type="entry name" value="Terpene_cyclase_plant_C1"/>
</dbReference>
<dbReference type="FunFam" id="1.10.600.10:FF:000007">
    <property type="entry name" value="Isoprene synthase, chloroplastic"/>
    <property type="match status" value="1"/>
</dbReference>
<keyword evidence="8" id="KW-1185">Reference proteome</keyword>
<sequence>MASKENEIIRPTANYHPSLWGDQFLVYEEPEDQVEVEKIVEGLREEVRKEIVVALDDPSKHTYLLILINEVQRLGIAYYFEEEIERALKHIYDTYGDHWKGGSAPLWFRLLRQQGFYVSCDTLNQYKDNNGSFKESLTNDVHGLLELYEAAYMRVDGEVILDDALVFTKTHLDKMSKDSLGCNPTLSKYIQDALERPIRKRLPRVDALLYIPFYEEQVSHNKSLLRLSKLGFNLLQSMHKKELSQLFKWWKHFDVPKNIPYMRDRFVENYFWALGGYFEPKYSRARIFLTKVFAMATMLDDTFDAYGIYEELEIFTQAVERWSLTCLDSLPHYMKLIYKGLLDLYEEMDGIMAKEATLNHVNYAKESMKEFIGSYMTEARWKHEGYVPTTEEYKSVAFVSSGYKMLTIASFVGMGDIASEDSFKWALTNPLLIKAACAICRTMDDIVGHKEEKERGHVASFVECYMKQHNVTEERAYDSLNTLVEDAWKDLNRESLICKEIPMPLKMRVINLTCFVDTMYKYEDTFTHVGQELIGYIKAHFVHAMSI</sequence>
<dbReference type="PANTHER" id="PTHR31225:SF196">
    <property type="entry name" value="TERPENOID CYCLASES_PROTEIN PRENYLTRANSFERASE ALPHA-ALPHA TOROID-RELATED"/>
    <property type="match status" value="1"/>
</dbReference>
<dbReference type="InterPro" id="IPR034741">
    <property type="entry name" value="Terpene_cyclase-like_1_C"/>
</dbReference>
<dbReference type="InterPro" id="IPR005630">
    <property type="entry name" value="Terpene_synthase_metal-bd"/>
</dbReference>
<dbReference type="EMBL" id="PKPP01003723">
    <property type="protein sequence ID" value="PWA68009.1"/>
    <property type="molecule type" value="Genomic_DNA"/>
</dbReference>
<dbReference type="SFLD" id="SFLDG01019">
    <property type="entry name" value="Terpene_Cyclase_Like_1_C_Termi"/>
    <property type="match status" value="1"/>
</dbReference>
<keyword evidence="3" id="KW-0460">Magnesium</keyword>
<dbReference type="InterPro" id="IPR036965">
    <property type="entry name" value="Terpene_synth_N_sf"/>
</dbReference>
<dbReference type="Gene3D" id="1.10.600.10">
    <property type="entry name" value="Farnesyl Diphosphate Synthase"/>
    <property type="match status" value="1"/>
</dbReference>
<name>A0A2U1N3E2_ARTAN</name>
<dbReference type="Proteomes" id="UP000245207">
    <property type="component" value="Unassembled WGS sequence"/>
</dbReference>
<dbReference type="InterPro" id="IPR008930">
    <property type="entry name" value="Terpenoid_cyclase/PrenylTrfase"/>
</dbReference>
<dbReference type="SUPFAM" id="SSF48576">
    <property type="entry name" value="Terpenoid synthases"/>
    <property type="match status" value="1"/>
</dbReference>
<feature type="domain" description="Terpene synthase N-terminal" evidence="5">
    <location>
        <begin position="20"/>
        <end position="194"/>
    </location>
</feature>
<dbReference type="InterPro" id="IPR008949">
    <property type="entry name" value="Isoprenoid_synthase_dom_sf"/>
</dbReference>
<evidence type="ECO:0000256" key="4">
    <source>
        <dbReference type="ARBA" id="ARBA00023239"/>
    </source>
</evidence>
<dbReference type="CDD" id="cd00684">
    <property type="entry name" value="Terpene_cyclase_plant_C1"/>
    <property type="match status" value="1"/>
</dbReference>
<dbReference type="GO" id="GO:0016102">
    <property type="term" value="P:diterpenoid biosynthetic process"/>
    <property type="evidence" value="ECO:0007669"/>
    <property type="project" value="InterPro"/>
</dbReference>
<keyword evidence="4" id="KW-0456">Lyase</keyword>
<dbReference type="GO" id="GO:0010333">
    <property type="term" value="F:terpene synthase activity"/>
    <property type="evidence" value="ECO:0007669"/>
    <property type="project" value="InterPro"/>
</dbReference>
<evidence type="ECO:0000256" key="2">
    <source>
        <dbReference type="ARBA" id="ARBA00022723"/>
    </source>
</evidence>
<dbReference type="SFLD" id="SFLDS00005">
    <property type="entry name" value="Isoprenoid_Synthase_Type_I"/>
    <property type="match status" value="1"/>
</dbReference>
<dbReference type="Pfam" id="PF01397">
    <property type="entry name" value="Terpene_synth"/>
    <property type="match status" value="1"/>
</dbReference>
<evidence type="ECO:0000313" key="7">
    <source>
        <dbReference type="EMBL" id="PWA68009.1"/>
    </source>
</evidence>
<dbReference type="OrthoDB" id="1877784at2759"/>
<evidence type="ECO:0000259" key="5">
    <source>
        <dbReference type="Pfam" id="PF01397"/>
    </source>
</evidence>
<dbReference type="AlphaFoldDB" id="A0A2U1N3E2"/>
<feature type="domain" description="Terpene synthase metal-binding" evidence="6">
    <location>
        <begin position="252"/>
        <end position="490"/>
    </location>
</feature>
<evidence type="ECO:0000259" key="6">
    <source>
        <dbReference type="Pfam" id="PF03936"/>
    </source>
</evidence>
<dbReference type="PANTHER" id="PTHR31225">
    <property type="entry name" value="OS04G0344100 PROTEIN-RELATED"/>
    <property type="match status" value="1"/>
</dbReference>
<dbReference type="STRING" id="35608.A0A2U1N3E2"/>
<dbReference type="FunFam" id="1.50.10.130:FF:000001">
    <property type="entry name" value="Isoprene synthase, chloroplastic"/>
    <property type="match status" value="1"/>
</dbReference>
<comment type="caution">
    <text evidence="7">The sequence shown here is derived from an EMBL/GenBank/DDBJ whole genome shotgun (WGS) entry which is preliminary data.</text>
</comment>
<protein>
    <submittedName>
        <fullName evidence="7">(-)-germacrene D synthase</fullName>
    </submittedName>
</protein>
<dbReference type="InterPro" id="IPR050148">
    <property type="entry name" value="Terpene_synthase-like"/>
</dbReference>
<keyword evidence="2" id="KW-0479">Metal-binding</keyword>
<evidence type="ECO:0000256" key="1">
    <source>
        <dbReference type="ARBA" id="ARBA00001946"/>
    </source>
</evidence>
<dbReference type="Pfam" id="PF03936">
    <property type="entry name" value="Terpene_synth_C"/>
    <property type="match status" value="1"/>
</dbReference>
<evidence type="ECO:0000313" key="8">
    <source>
        <dbReference type="Proteomes" id="UP000245207"/>
    </source>
</evidence>